<protein>
    <recommendedName>
        <fullName evidence="3">Winged helix DNA-binding domain-containing protein</fullName>
    </recommendedName>
</protein>
<accession>A0A841CAX5</accession>
<dbReference type="EMBL" id="JACHJN010000001">
    <property type="protein sequence ID" value="MBB5953494.1"/>
    <property type="molecule type" value="Genomic_DNA"/>
</dbReference>
<dbReference type="AlphaFoldDB" id="A0A841CAX5"/>
<dbReference type="PANTHER" id="PTHR38479:SF2">
    <property type="entry name" value="WINGED HELIX DNA-BINDING DOMAIN-CONTAINING PROTEIN"/>
    <property type="match status" value="1"/>
</dbReference>
<evidence type="ECO:0000313" key="2">
    <source>
        <dbReference type="Proteomes" id="UP000547510"/>
    </source>
</evidence>
<gene>
    <name evidence="1" type="ORF">FHS29_000064</name>
</gene>
<dbReference type="PANTHER" id="PTHR38479">
    <property type="entry name" value="LMO0824 PROTEIN"/>
    <property type="match status" value="1"/>
</dbReference>
<evidence type="ECO:0008006" key="3">
    <source>
        <dbReference type="Google" id="ProtNLM"/>
    </source>
</evidence>
<dbReference type="Proteomes" id="UP000547510">
    <property type="component" value="Unassembled WGS sequence"/>
</dbReference>
<sequence>MVRELPVITLRGLNRALLHRQLLLERSERSVTDAVEHLVGMQAQEPQAPYYGLWSRLQDFAPADLGDLLTDAKVVRAPLHRATIHLVTAADHARVEPVLRDLLHRRFGSSQFRGVLTGLDLDKFDAVARELLAERPRTRSELGRCLAEHWSGRNAESLGYAVTYLLPVVQLPPRGVWGRSGQAVWATAEQWLGRVGDDADLTGFVRRYLAAFGPATVKDIQLWSGLTRLRDVVRGMDLRVLRDEQGRELFDVPDGPLPDPDTPAPVRFLPEFDNLLLGHDDRTRVISDEDYRRGIVIGGKPTLLVDGFVHGTWRFSEGLDVQVFRPLTAAQREEVLAEGARLLAFASVRGEVRITT</sequence>
<organism evidence="1 2">
    <name type="scientific">Saccharothrix tamanrassetensis</name>
    <dbReference type="NCBI Taxonomy" id="1051531"/>
    <lineage>
        <taxon>Bacteria</taxon>
        <taxon>Bacillati</taxon>
        <taxon>Actinomycetota</taxon>
        <taxon>Actinomycetes</taxon>
        <taxon>Pseudonocardiales</taxon>
        <taxon>Pseudonocardiaceae</taxon>
        <taxon>Saccharothrix</taxon>
    </lineage>
</organism>
<name>A0A841CAX5_9PSEU</name>
<comment type="caution">
    <text evidence="1">The sequence shown here is derived from an EMBL/GenBank/DDBJ whole genome shotgun (WGS) entry which is preliminary data.</text>
</comment>
<reference evidence="1 2" key="1">
    <citation type="submission" date="2020-08" db="EMBL/GenBank/DDBJ databases">
        <title>Genomic Encyclopedia of Type Strains, Phase III (KMG-III): the genomes of soil and plant-associated and newly described type strains.</title>
        <authorList>
            <person name="Whitman W."/>
        </authorList>
    </citation>
    <scope>NUCLEOTIDE SEQUENCE [LARGE SCALE GENOMIC DNA]</scope>
    <source>
        <strain evidence="1 2">CECT 8640</strain>
    </source>
</reference>
<dbReference type="InterPro" id="IPR009351">
    <property type="entry name" value="AlkZ-like"/>
</dbReference>
<dbReference type="RefSeq" id="WP_184687113.1">
    <property type="nucleotide sequence ID" value="NZ_JACHJN010000001.1"/>
</dbReference>
<dbReference type="Pfam" id="PF06224">
    <property type="entry name" value="AlkZ-like"/>
    <property type="match status" value="1"/>
</dbReference>
<evidence type="ECO:0000313" key="1">
    <source>
        <dbReference type="EMBL" id="MBB5953494.1"/>
    </source>
</evidence>
<proteinExistence type="predicted"/>
<keyword evidence="2" id="KW-1185">Reference proteome</keyword>